<keyword evidence="12 20" id="KW-0521">NADP</keyword>
<dbReference type="InterPro" id="IPR016169">
    <property type="entry name" value="FAD-bd_PCMH_sub2"/>
</dbReference>
<feature type="domain" description="FAD-binding PCMH-type" evidence="21">
    <location>
        <begin position="17"/>
        <end position="219"/>
    </location>
</feature>
<dbReference type="InterPro" id="IPR036635">
    <property type="entry name" value="MurB_C_sf"/>
</dbReference>
<dbReference type="NCBIfam" id="TIGR00179">
    <property type="entry name" value="murB"/>
    <property type="match status" value="1"/>
</dbReference>
<dbReference type="SUPFAM" id="SSF56176">
    <property type="entry name" value="FAD-binding/transporter-associated domain-like"/>
    <property type="match status" value="1"/>
</dbReference>
<dbReference type="GO" id="GO:0051301">
    <property type="term" value="P:cell division"/>
    <property type="evidence" value="ECO:0007669"/>
    <property type="project" value="UniProtKB-KW"/>
</dbReference>
<evidence type="ECO:0000256" key="11">
    <source>
        <dbReference type="ARBA" id="ARBA00022827"/>
    </source>
</evidence>
<keyword evidence="15 20" id="KW-0560">Oxidoreductase</keyword>
<dbReference type="InterPro" id="IPR003170">
    <property type="entry name" value="MurB"/>
</dbReference>
<dbReference type="GO" id="GO:0008762">
    <property type="term" value="F:UDP-N-acetylmuramate dehydrogenase activity"/>
    <property type="evidence" value="ECO:0007669"/>
    <property type="project" value="UniProtKB-UniRule"/>
</dbReference>
<keyword evidence="9 20" id="KW-0132">Cell division</keyword>
<dbReference type="EMBL" id="CP002457">
    <property type="protein sequence ID" value="ADV55106.1"/>
    <property type="molecule type" value="Genomic_DNA"/>
</dbReference>
<keyword evidence="8 20" id="KW-0963">Cytoplasm</keyword>
<dbReference type="SUPFAM" id="SSF56194">
    <property type="entry name" value="Uridine diphospho-N-Acetylenolpyruvylglucosamine reductase, MurB, C-terminal domain"/>
    <property type="match status" value="1"/>
</dbReference>
<evidence type="ECO:0000256" key="17">
    <source>
        <dbReference type="ARBA" id="ARBA00023316"/>
    </source>
</evidence>
<evidence type="ECO:0000256" key="20">
    <source>
        <dbReference type="HAMAP-Rule" id="MF_00037"/>
    </source>
</evidence>
<dbReference type="InterPro" id="IPR016167">
    <property type="entry name" value="FAD-bd_PCMH_sub1"/>
</dbReference>
<dbReference type="GO" id="GO:0071949">
    <property type="term" value="F:FAD binding"/>
    <property type="evidence" value="ECO:0007669"/>
    <property type="project" value="InterPro"/>
</dbReference>
<comment type="catalytic activity">
    <reaction evidence="19 20">
        <text>UDP-N-acetyl-alpha-D-muramate + NADP(+) = UDP-N-acetyl-3-O-(1-carboxyvinyl)-alpha-D-glucosamine + NADPH + H(+)</text>
        <dbReference type="Rhea" id="RHEA:12248"/>
        <dbReference type="ChEBI" id="CHEBI:15378"/>
        <dbReference type="ChEBI" id="CHEBI:57783"/>
        <dbReference type="ChEBI" id="CHEBI:58349"/>
        <dbReference type="ChEBI" id="CHEBI:68483"/>
        <dbReference type="ChEBI" id="CHEBI:70757"/>
        <dbReference type="EC" id="1.3.1.98"/>
    </reaction>
</comment>
<name>E6XG28_SHEP2</name>
<dbReference type="InterPro" id="IPR011601">
    <property type="entry name" value="MurB_C"/>
</dbReference>
<accession>E6XG28</accession>
<evidence type="ECO:0000313" key="23">
    <source>
        <dbReference type="Proteomes" id="UP000008209"/>
    </source>
</evidence>
<dbReference type="PROSITE" id="PS51387">
    <property type="entry name" value="FAD_PCMH"/>
    <property type="match status" value="1"/>
</dbReference>
<evidence type="ECO:0000256" key="5">
    <source>
        <dbReference type="ARBA" id="ARBA00010485"/>
    </source>
</evidence>
<evidence type="ECO:0000256" key="10">
    <source>
        <dbReference type="ARBA" id="ARBA00022630"/>
    </source>
</evidence>
<dbReference type="UniPathway" id="UPA00219"/>
<evidence type="ECO:0000256" key="16">
    <source>
        <dbReference type="ARBA" id="ARBA00023306"/>
    </source>
</evidence>
<dbReference type="Gene3D" id="3.90.78.10">
    <property type="entry name" value="UDP-N-acetylenolpyruvoylglucosamine reductase, C-terminal domain"/>
    <property type="match status" value="1"/>
</dbReference>
<evidence type="ECO:0000256" key="3">
    <source>
        <dbReference type="ARBA" id="ARBA00004496"/>
    </source>
</evidence>
<keyword evidence="16 20" id="KW-0131">Cell cycle</keyword>
<dbReference type="NCBIfam" id="NF000755">
    <property type="entry name" value="PRK00046.1"/>
    <property type="match status" value="1"/>
</dbReference>
<sequence length="331" mass="37997">MIERFNVQMKKYNTLKLASVATKFFEIFDENELYELFDKKIFVKDCYRVLGEGSNLWISSKEIPVVIKLNLKGKLIDRQKEYTLVSAKAGENWSDFVEMLISYNIGGFESLVDIPGTVGAAPIQNIGAYGVEVCECISHVKVYDTKINDFRNISNKDCFFGYRDSLFKADKTLIVTEVFFEFKNKYLPNITNKEILKEMEGGEMTLQSILESVRKVRRRKLPDPNIFPNSGSFFKNPILNKKSLNKIRSVNSEVVVYEVKDGYKVSAAWLIEFSGWKGLKINDVGMSSLHSLVLVNYSESNLVSIDEFVEHLMEDVFTKFGVLLEVEPVRW</sequence>
<proteinExistence type="inferred from homology"/>
<dbReference type="HAMAP" id="MF_00037">
    <property type="entry name" value="MurB"/>
    <property type="match status" value="1"/>
</dbReference>
<dbReference type="InterPro" id="IPR036318">
    <property type="entry name" value="FAD-bd_PCMH-like_sf"/>
</dbReference>
<dbReference type="EC" id="1.3.1.98" evidence="6 20"/>
<dbReference type="PANTHER" id="PTHR21071">
    <property type="entry name" value="UDP-N-ACETYLENOLPYRUVOYLGLUCOSAMINE REDUCTASE"/>
    <property type="match status" value="1"/>
</dbReference>
<evidence type="ECO:0000256" key="7">
    <source>
        <dbReference type="ARBA" id="ARBA00015188"/>
    </source>
</evidence>
<keyword evidence="17 20" id="KW-0961">Cell wall biogenesis/degradation</keyword>
<dbReference type="Proteomes" id="UP000008209">
    <property type="component" value="Chromosome"/>
</dbReference>
<feature type="active site" evidence="20">
    <location>
        <position position="163"/>
    </location>
</feature>
<gene>
    <name evidence="20" type="primary">murB</name>
    <name evidence="22" type="ordered locus">Sput200_2701</name>
</gene>
<organism evidence="22 23">
    <name type="scientific">Shewanella putrefaciens (strain 200)</name>
    <dbReference type="NCBI Taxonomy" id="399804"/>
    <lineage>
        <taxon>Bacteria</taxon>
        <taxon>Pseudomonadati</taxon>
        <taxon>Pseudomonadota</taxon>
        <taxon>Gammaproteobacteria</taxon>
        <taxon>Alteromonadales</taxon>
        <taxon>Shewanellaceae</taxon>
        <taxon>Shewanella</taxon>
    </lineage>
</organism>
<feature type="active site" evidence="20">
    <location>
        <position position="327"/>
    </location>
</feature>
<evidence type="ECO:0000256" key="18">
    <source>
        <dbReference type="ARBA" id="ARBA00031026"/>
    </source>
</evidence>
<dbReference type="GO" id="GO:0071555">
    <property type="term" value="P:cell wall organization"/>
    <property type="evidence" value="ECO:0007669"/>
    <property type="project" value="UniProtKB-KW"/>
</dbReference>
<comment type="function">
    <text evidence="2 20">Cell wall formation.</text>
</comment>
<evidence type="ECO:0000256" key="19">
    <source>
        <dbReference type="ARBA" id="ARBA00048914"/>
    </source>
</evidence>
<reference evidence="22 23" key="1">
    <citation type="submission" date="2011-01" db="EMBL/GenBank/DDBJ databases">
        <title>Complete sequence of Shewanella putrefaciens 200.</title>
        <authorList>
            <consortium name="US DOE Joint Genome Institute"/>
            <person name="Lucas S."/>
            <person name="Copeland A."/>
            <person name="Lapidus A."/>
            <person name="Cheng J.-F."/>
            <person name="Bruce D."/>
            <person name="Goodwin L."/>
            <person name="Pitluck S."/>
            <person name="Munk A.C."/>
            <person name="Detter J.C."/>
            <person name="Han C."/>
            <person name="Tapia R."/>
            <person name="Land M."/>
            <person name="Hauser L."/>
            <person name="Chang Y.-J."/>
            <person name="Jeffries C."/>
            <person name="Kyrpides N."/>
            <person name="Ivanova N."/>
            <person name="Mikhailova N."/>
            <person name="Kolker E."/>
            <person name="Lawrence C."/>
            <person name="McCue L.A."/>
            <person name="DiChristina T."/>
            <person name="Nealson K."/>
            <person name="Fredrickson J.K."/>
            <person name="Woyke T."/>
        </authorList>
    </citation>
    <scope>NUCLEOTIDE SEQUENCE [LARGE SCALE GENOMIC DNA]</scope>
    <source>
        <strain evidence="22 23">200</strain>
    </source>
</reference>
<evidence type="ECO:0000256" key="13">
    <source>
        <dbReference type="ARBA" id="ARBA00022960"/>
    </source>
</evidence>
<evidence type="ECO:0000256" key="9">
    <source>
        <dbReference type="ARBA" id="ARBA00022618"/>
    </source>
</evidence>
<dbReference type="OrthoDB" id="9804753at2"/>
<dbReference type="Pfam" id="PF01565">
    <property type="entry name" value="FAD_binding_4"/>
    <property type="match status" value="1"/>
</dbReference>
<dbReference type="InterPro" id="IPR016166">
    <property type="entry name" value="FAD-bd_PCMH"/>
</dbReference>
<evidence type="ECO:0000313" key="22">
    <source>
        <dbReference type="EMBL" id="ADV55106.1"/>
    </source>
</evidence>
<keyword evidence="11 20" id="KW-0274">FAD</keyword>
<dbReference type="InterPro" id="IPR006094">
    <property type="entry name" value="Oxid_FAD_bind_N"/>
</dbReference>
<evidence type="ECO:0000256" key="12">
    <source>
        <dbReference type="ARBA" id="ARBA00022857"/>
    </source>
</evidence>
<dbReference type="KEGG" id="shp:Sput200_2701"/>
<comment type="similarity">
    <text evidence="5 20">Belongs to the MurB family.</text>
</comment>
<comment type="pathway">
    <text evidence="4 20">Cell wall biogenesis; peptidoglycan biosynthesis.</text>
</comment>
<evidence type="ECO:0000256" key="6">
    <source>
        <dbReference type="ARBA" id="ARBA00012518"/>
    </source>
</evidence>
<keyword evidence="10 20" id="KW-0285">Flavoprotein</keyword>
<protein>
    <recommendedName>
        <fullName evidence="7 20">UDP-N-acetylenolpyruvoylglucosamine reductase</fullName>
        <ecNumber evidence="6 20">1.3.1.98</ecNumber>
    </recommendedName>
    <alternativeName>
        <fullName evidence="18 20">UDP-N-acetylmuramate dehydrogenase</fullName>
    </alternativeName>
</protein>
<evidence type="ECO:0000256" key="2">
    <source>
        <dbReference type="ARBA" id="ARBA00003921"/>
    </source>
</evidence>
<comment type="cofactor">
    <cofactor evidence="1 20">
        <name>FAD</name>
        <dbReference type="ChEBI" id="CHEBI:57692"/>
    </cofactor>
</comment>
<dbReference type="Pfam" id="PF02873">
    <property type="entry name" value="MurB_C"/>
    <property type="match status" value="1"/>
</dbReference>
<dbReference type="AlphaFoldDB" id="E6XG28"/>
<dbReference type="GO" id="GO:0005829">
    <property type="term" value="C:cytosol"/>
    <property type="evidence" value="ECO:0007669"/>
    <property type="project" value="TreeGrafter"/>
</dbReference>
<feature type="active site" description="Proton donor" evidence="20">
    <location>
        <position position="232"/>
    </location>
</feature>
<evidence type="ECO:0000256" key="14">
    <source>
        <dbReference type="ARBA" id="ARBA00022984"/>
    </source>
</evidence>
<dbReference type="GO" id="GO:0008360">
    <property type="term" value="P:regulation of cell shape"/>
    <property type="evidence" value="ECO:0007669"/>
    <property type="project" value="UniProtKB-KW"/>
</dbReference>
<keyword evidence="13 20" id="KW-0133">Cell shape</keyword>
<keyword evidence="14 20" id="KW-0573">Peptidoglycan synthesis</keyword>
<comment type="subcellular location">
    <subcellularLocation>
        <location evidence="3 20">Cytoplasm</location>
    </subcellularLocation>
</comment>
<dbReference type="PATRIC" id="fig|399804.5.peg.2790"/>
<evidence type="ECO:0000256" key="1">
    <source>
        <dbReference type="ARBA" id="ARBA00001974"/>
    </source>
</evidence>
<dbReference type="Gene3D" id="3.30.43.10">
    <property type="entry name" value="Uridine Diphospho-n-acetylenolpyruvylglucosamine Reductase, domain 2"/>
    <property type="match status" value="1"/>
</dbReference>
<evidence type="ECO:0000256" key="8">
    <source>
        <dbReference type="ARBA" id="ARBA00022490"/>
    </source>
</evidence>
<evidence type="ECO:0000259" key="21">
    <source>
        <dbReference type="PROSITE" id="PS51387"/>
    </source>
</evidence>
<dbReference type="PANTHER" id="PTHR21071:SF4">
    <property type="entry name" value="UDP-N-ACETYLENOLPYRUVOYLGLUCOSAMINE REDUCTASE"/>
    <property type="match status" value="1"/>
</dbReference>
<evidence type="ECO:0000256" key="15">
    <source>
        <dbReference type="ARBA" id="ARBA00023002"/>
    </source>
</evidence>
<dbReference type="Gene3D" id="3.30.465.10">
    <property type="match status" value="1"/>
</dbReference>
<evidence type="ECO:0000256" key="4">
    <source>
        <dbReference type="ARBA" id="ARBA00004752"/>
    </source>
</evidence>
<dbReference type="GO" id="GO:0009252">
    <property type="term" value="P:peptidoglycan biosynthetic process"/>
    <property type="evidence" value="ECO:0007669"/>
    <property type="project" value="UniProtKB-UniRule"/>
</dbReference>
<dbReference type="HOGENOM" id="CLU_035304_0_0_6"/>